<evidence type="ECO:0000313" key="3">
    <source>
        <dbReference type="EMBL" id="CAB4178950.1"/>
    </source>
</evidence>
<evidence type="ECO:0000313" key="4">
    <source>
        <dbReference type="EMBL" id="CAB4219890.1"/>
    </source>
</evidence>
<evidence type="ECO:0000313" key="2">
    <source>
        <dbReference type="EMBL" id="CAB4173235.1"/>
    </source>
</evidence>
<dbReference type="EMBL" id="LR796971">
    <property type="protein sequence ID" value="CAB4178950.1"/>
    <property type="molecule type" value="Genomic_DNA"/>
</dbReference>
<protein>
    <submittedName>
        <fullName evidence="1">Uncharacterized protein</fullName>
    </submittedName>
</protein>
<proteinExistence type="predicted"/>
<dbReference type="EMBL" id="LR796896">
    <property type="protein sequence ID" value="CAB4173235.1"/>
    <property type="molecule type" value="Genomic_DNA"/>
</dbReference>
<sequence>MLADFPDKSVVKSRRVVKMSKAHYLLEVRNARGENAYQALRDMMMTLHQKGIREGVPNKVEQ</sequence>
<gene>
    <name evidence="3" type="ORF">UFOVP1025_18</name>
    <name evidence="4" type="ORF">UFOVP1628_21</name>
    <name evidence="1" type="ORF">UFOVP852_16</name>
    <name evidence="2" type="ORF">UFOVP948_39</name>
</gene>
<dbReference type="EMBL" id="LR796780">
    <property type="protein sequence ID" value="CAB4166099.1"/>
    <property type="molecule type" value="Genomic_DNA"/>
</dbReference>
<accession>A0A6J5P2R0</accession>
<evidence type="ECO:0000313" key="1">
    <source>
        <dbReference type="EMBL" id="CAB4166099.1"/>
    </source>
</evidence>
<reference evidence="1" key="1">
    <citation type="submission" date="2020-04" db="EMBL/GenBank/DDBJ databases">
        <authorList>
            <person name="Chiriac C."/>
            <person name="Salcher M."/>
            <person name="Ghai R."/>
            <person name="Kavagutti S V."/>
        </authorList>
    </citation>
    <scope>NUCLEOTIDE SEQUENCE</scope>
</reference>
<dbReference type="EMBL" id="LR797488">
    <property type="protein sequence ID" value="CAB4219890.1"/>
    <property type="molecule type" value="Genomic_DNA"/>
</dbReference>
<organism evidence="1">
    <name type="scientific">uncultured Caudovirales phage</name>
    <dbReference type="NCBI Taxonomy" id="2100421"/>
    <lineage>
        <taxon>Viruses</taxon>
        <taxon>Duplodnaviria</taxon>
        <taxon>Heunggongvirae</taxon>
        <taxon>Uroviricota</taxon>
        <taxon>Caudoviricetes</taxon>
        <taxon>Peduoviridae</taxon>
        <taxon>Maltschvirus</taxon>
        <taxon>Maltschvirus maltsch</taxon>
    </lineage>
</organism>
<name>A0A6J5P2R0_9CAUD</name>